<organism evidence="3 4">
    <name type="scientific">Papaver somniferum</name>
    <name type="common">Opium poppy</name>
    <dbReference type="NCBI Taxonomy" id="3469"/>
    <lineage>
        <taxon>Eukaryota</taxon>
        <taxon>Viridiplantae</taxon>
        <taxon>Streptophyta</taxon>
        <taxon>Embryophyta</taxon>
        <taxon>Tracheophyta</taxon>
        <taxon>Spermatophyta</taxon>
        <taxon>Magnoliopsida</taxon>
        <taxon>Ranunculales</taxon>
        <taxon>Papaveraceae</taxon>
        <taxon>Papaveroideae</taxon>
        <taxon>Papaver</taxon>
    </lineage>
</organism>
<proteinExistence type="predicted"/>
<keyword evidence="2" id="KW-1133">Transmembrane helix</keyword>
<dbReference type="EMBL" id="CM010718">
    <property type="protein sequence ID" value="RZC59719.1"/>
    <property type="molecule type" value="Genomic_DNA"/>
</dbReference>
<evidence type="ECO:0000313" key="4">
    <source>
        <dbReference type="Proteomes" id="UP000316621"/>
    </source>
</evidence>
<reference evidence="3 4" key="1">
    <citation type="journal article" date="2018" name="Science">
        <title>The opium poppy genome and morphinan production.</title>
        <authorList>
            <person name="Guo L."/>
            <person name="Winzer T."/>
            <person name="Yang X."/>
            <person name="Li Y."/>
            <person name="Ning Z."/>
            <person name="He Z."/>
            <person name="Teodor R."/>
            <person name="Lu Y."/>
            <person name="Bowser T.A."/>
            <person name="Graham I.A."/>
            <person name="Ye K."/>
        </authorList>
    </citation>
    <scope>NUCLEOTIDE SEQUENCE [LARGE SCALE GENOMIC DNA]</scope>
    <source>
        <strain evidence="4">cv. HN1</strain>
        <tissue evidence="3">Leaves</tissue>
    </source>
</reference>
<name>A0A4Y7JIX7_PAPSO</name>
<keyword evidence="2" id="KW-0472">Membrane</keyword>
<sequence length="239" mass="27376">MLESVHSGAVIDKDDEEFSDETEKMSIKKLAEMLEMIQLEIEDSKSADKAGLEELRHLASMGRSILEALQGKLSVQEEENVKLRSGVQILMERSSVQEEEMLKLRSGVQILTSTNAARILQKQQPKYIALSKLTIAGSVCSVVGLGLIVLWRKQDVAAKRRDKEMKARQQASTNEQYEEVVINQKYDWVWIKKQFKKHRPMMDPRPVMEEKGTTVMSELGKQDDDFDWSELGRTFPLFE</sequence>
<feature type="region of interest" description="Disordered" evidence="1">
    <location>
        <begin position="1"/>
        <end position="23"/>
    </location>
</feature>
<dbReference type="AlphaFoldDB" id="A0A4Y7JIX7"/>
<protein>
    <submittedName>
        <fullName evidence="3">Uncharacterized protein</fullName>
    </submittedName>
</protein>
<accession>A0A4Y7JIX7</accession>
<dbReference type="Proteomes" id="UP000316621">
    <property type="component" value="Chromosome 4"/>
</dbReference>
<gene>
    <name evidence="3" type="ORF">C5167_007016</name>
</gene>
<keyword evidence="4" id="KW-1185">Reference proteome</keyword>
<evidence type="ECO:0000256" key="1">
    <source>
        <dbReference type="SAM" id="MobiDB-lite"/>
    </source>
</evidence>
<evidence type="ECO:0000256" key="2">
    <source>
        <dbReference type="SAM" id="Phobius"/>
    </source>
</evidence>
<evidence type="ECO:0000313" key="3">
    <source>
        <dbReference type="EMBL" id="RZC59719.1"/>
    </source>
</evidence>
<keyword evidence="2" id="KW-0812">Transmembrane</keyword>
<feature type="transmembrane region" description="Helical" evidence="2">
    <location>
        <begin position="127"/>
        <end position="151"/>
    </location>
</feature>
<dbReference type="Gramene" id="RZC59719">
    <property type="protein sequence ID" value="RZC59719"/>
    <property type="gene ID" value="C5167_007016"/>
</dbReference>